<gene>
    <name evidence="3" type="primary">LOC120324051</name>
</gene>
<proteinExistence type="predicted"/>
<name>A0A7R5KXQ7_9PASS</name>
<feature type="compositionally biased region" description="Low complexity" evidence="1">
    <location>
        <begin position="217"/>
        <end position="227"/>
    </location>
</feature>
<sequence>MADRDFPPGQGPRSGQDPEADTSLRIREEAEAALQEPSAAPSDNSAQDSAGSEVGRLLAVTPCRSKPRVGRRTPTAPREVPRHQGHSAARGRSPGKPAGRPAAGCPSRLTPGSRHLPSPQRGRTTSTYSLAESGGGVRHIDGEGSGYAALPHGVSAGGGRASPAAPRRDRPLPPPPRLPSPPALPALMGLGRPAPGPRRPRSAASIGCRPPRPPIAAGPGRAPARGARGAGLGAERGAGPEQTPPQGPAARGGGAAVWGWGGPGKTWGNPFSPQFGMAGEQAEDRQPPCSVSPGQTELWRRQFPPREQERES</sequence>
<evidence type="ECO:0000313" key="3">
    <source>
        <dbReference type="RefSeq" id="XP_039241369.1"/>
    </source>
</evidence>
<evidence type="ECO:0000256" key="1">
    <source>
        <dbReference type="SAM" id="MobiDB-lite"/>
    </source>
</evidence>
<feature type="compositionally biased region" description="Pro residues" evidence="1">
    <location>
        <begin position="172"/>
        <end position="184"/>
    </location>
</feature>
<dbReference type="GeneID" id="120324051"/>
<feature type="compositionally biased region" description="Polar residues" evidence="1">
    <location>
        <begin position="121"/>
        <end position="130"/>
    </location>
</feature>
<dbReference type="AlphaFoldDB" id="A0A7R5KXQ7"/>
<keyword evidence="2" id="KW-1185">Reference proteome</keyword>
<dbReference type="RefSeq" id="XP_039241369.1">
    <property type="nucleotide sequence ID" value="XM_039385435.1"/>
</dbReference>
<accession>A0A7R5KXQ7</accession>
<feature type="region of interest" description="Disordered" evidence="1">
    <location>
        <begin position="1"/>
        <end position="312"/>
    </location>
</feature>
<protein>
    <submittedName>
        <fullName evidence="3">Translation initiation factor IF-2-like</fullName>
    </submittedName>
</protein>
<evidence type="ECO:0000313" key="2">
    <source>
        <dbReference type="Proteomes" id="UP000504627"/>
    </source>
</evidence>
<organism evidence="2 3">
    <name type="scientific">Pipra filicauda</name>
    <name type="common">Wire-tailed manakin</name>
    <dbReference type="NCBI Taxonomy" id="649802"/>
    <lineage>
        <taxon>Eukaryota</taxon>
        <taxon>Metazoa</taxon>
        <taxon>Chordata</taxon>
        <taxon>Craniata</taxon>
        <taxon>Vertebrata</taxon>
        <taxon>Euteleostomi</taxon>
        <taxon>Archelosauria</taxon>
        <taxon>Archosauria</taxon>
        <taxon>Dinosauria</taxon>
        <taxon>Saurischia</taxon>
        <taxon>Theropoda</taxon>
        <taxon>Coelurosauria</taxon>
        <taxon>Aves</taxon>
        <taxon>Neognathae</taxon>
        <taxon>Neoaves</taxon>
        <taxon>Telluraves</taxon>
        <taxon>Australaves</taxon>
        <taxon>Passeriformes</taxon>
        <taxon>Pipridae</taxon>
        <taxon>Pipra</taxon>
    </lineage>
</organism>
<feature type="compositionally biased region" description="Polar residues" evidence="1">
    <location>
        <begin position="41"/>
        <end position="50"/>
    </location>
</feature>
<feature type="compositionally biased region" description="Gly residues" evidence="1">
    <location>
        <begin position="250"/>
        <end position="265"/>
    </location>
</feature>
<dbReference type="Proteomes" id="UP000504627">
    <property type="component" value="Unplaced"/>
</dbReference>
<feature type="compositionally biased region" description="Basic and acidic residues" evidence="1">
    <location>
        <begin position="298"/>
        <end position="312"/>
    </location>
</feature>
<reference evidence="3" key="1">
    <citation type="submission" date="2025-08" db="UniProtKB">
        <authorList>
            <consortium name="RefSeq"/>
        </authorList>
    </citation>
    <scope>IDENTIFICATION</scope>
    <source>
        <tissue evidence="3">Muscle</tissue>
    </source>
</reference>
<dbReference type="InParanoid" id="A0A7R5KXQ7"/>